<feature type="compositionally biased region" description="Polar residues" evidence="1">
    <location>
        <begin position="50"/>
        <end position="59"/>
    </location>
</feature>
<organism evidence="2 3">
    <name type="scientific">Umbelopsis vinacea</name>
    <dbReference type="NCBI Taxonomy" id="44442"/>
    <lineage>
        <taxon>Eukaryota</taxon>
        <taxon>Fungi</taxon>
        <taxon>Fungi incertae sedis</taxon>
        <taxon>Mucoromycota</taxon>
        <taxon>Mucoromycotina</taxon>
        <taxon>Umbelopsidomycetes</taxon>
        <taxon>Umbelopsidales</taxon>
        <taxon>Umbelopsidaceae</taxon>
        <taxon>Umbelopsis</taxon>
    </lineage>
</organism>
<dbReference type="AlphaFoldDB" id="A0A8H7Q8R3"/>
<evidence type="ECO:0000313" key="2">
    <source>
        <dbReference type="EMBL" id="KAG2186841.1"/>
    </source>
</evidence>
<sequence length="357" mass="39915">MASTFTAHVSTDGSPWLLVGGEEMTSDKIPNLLHPRKSRLRSQRKKVSEGKSQISANSSMDVMESQLLTGLGASNLNDDRPSDAIALEKRLTDMYRRIEKWAMDMICMSPELDPTFHGLNAKADRNTAKQMPAKPLTACSERLFTKVLPRLQSKSALLRLVCYAYDPQTRPVSFTRLYNLMVSCEFYRATDLLQSEITSAIAPTVRLMLEGLMHDSPSAYFADHQMTLGLVHDLKKMLQAQYNWDPTEETFSGPFDLMRFSRELSLASSLFLPLDVHLSLWRRAQALRGVDYFDPYSWPVPEPTLQGASEQSIMREIIQKAFTASVVGSSDEASGHIFDSATEVSGGAESDWSIVSD</sequence>
<accession>A0A8H7Q8R3</accession>
<feature type="region of interest" description="Disordered" evidence="1">
    <location>
        <begin position="37"/>
        <end position="59"/>
    </location>
</feature>
<evidence type="ECO:0000256" key="1">
    <source>
        <dbReference type="SAM" id="MobiDB-lite"/>
    </source>
</evidence>
<keyword evidence="3" id="KW-1185">Reference proteome</keyword>
<evidence type="ECO:0000313" key="3">
    <source>
        <dbReference type="Proteomes" id="UP000612746"/>
    </source>
</evidence>
<comment type="caution">
    <text evidence="2">The sequence shown here is derived from an EMBL/GenBank/DDBJ whole genome shotgun (WGS) entry which is preliminary data.</text>
</comment>
<reference evidence="2" key="1">
    <citation type="submission" date="2020-12" db="EMBL/GenBank/DDBJ databases">
        <title>Metabolic potential, ecology and presence of endohyphal bacteria is reflected in genomic diversity of Mucoromycotina.</title>
        <authorList>
            <person name="Muszewska A."/>
            <person name="Okrasinska A."/>
            <person name="Steczkiewicz K."/>
            <person name="Drgas O."/>
            <person name="Orlowska M."/>
            <person name="Perlinska-Lenart U."/>
            <person name="Aleksandrzak-Piekarczyk T."/>
            <person name="Szatraj K."/>
            <person name="Zielenkiewicz U."/>
            <person name="Pilsyk S."/>
            <person name="Malc E."/>
            <person name="Mieczkowski P."/>
            <person name="Kruszewska J.S."/>
            <person name="Biernat P."/>
            <person name="Pawlowska J."/>
        </authorList>
    </citation>
    <scope>NUCLEOTIDE SEQUENCE</scope>
    <source>
        <strain evidence="2">WA0000051536</strain>
    </source>
</reference>
<dbReference type="EMBL" id="JAEPRA010000004">
    <property type="protein sequence ID" value="KAG2186841.1"/>
    <property type="molecule type" value="Genomic_DNA"/>
</dbReference>
<dbReference type="Proteomes" id="UP000612746">
    <property type="component" value="Unassembled WGS sequence"/>
</dbReference>
<dbReference type="OrthoDB" id="2421364at2759"/>
<protein>
    <submittedName>
        <fullName evidence="2">Uncharacterized protein</fullName>
    </submittedName>
</protein>
<name>A0A8H7Q8R3_9FUNG</name>
<proteinExistence type="predicted"/>
<gene>
    <name evidence="2" type="ORF">INT44_003067</name>
</gene>